<feature type="compositionally biased region" description="Basic and acidic residues" evidence="2">
    <location>
        <begin position="16"/>
        <end position="28"/>
    </location>
</feature>
<dbReference type="Proteomes" id="UP001209540">
    <property type="component" value="Unassembled WGS sequence"/>
</dbReference>
<keyword evidence="1" id="KW-0175">Coiled coil</keyword>
<dbReference type="EMBL" id="JAIXMP010000004">
    <property type="protein sequence ID" value="KAI9274650.1"/>
    <property type="molecule type" value="Genomic_DNA"/>
</dbReference>
<name>A0AAD5K946_9FUNG</name>
<proteinExistence type="predicted"/>
<feature type="region of interest" description="Disordered" evidence="2">
    <location>
        <begin position="1"/>
        <end position="28"/>
    </location>
</feature>
<feature type="compositionally biased region" description="Acidic residues" evidence="2">
    <location>
        <begin position="134"/>
        <end position="146"/>
    </location>
</feature>
<evidence type="ECO:0000313" key="3">
    <source>
        <dbReference type="EMBL" id="KAI9274650.1"/>
    </source>
</evidence>
<feature type="coiled-coil region" evidence="1">
    <location>
        <begin position="31"/>
        <end position="97"/>
    </location>
</feature>
<sequence length="197" mass="23447">MHEKAEAEAANNNNNNKKDGEHDEKDWQSLYEKRTKELEELQHRLDRQLEAFNTIRGELTTVRDRQLENESRLEREKRELETTLQRLQAEYKGHLDQLWNQHQNAQETLETRRTALDEAQVKLMMNGLSPVSENEFEWPSDEEQAQEEVRERRLQHQQEHHHQQPTVGKLPPLEKPAFFQFLETPRCSGCQSEVIDI</sequence>
<comment type="caution">
    <text evidence="3">The sequence shown here is derived from an EMBL/GenBank/DDBJ whole genome shotgun (WGS) entry which is preliminary data.</text>
</comment>
<accession>A0AAD5K946</accession>
<reference evidence="3" key="1">
    <citation type="journal article" date="2022" name="IScience">
        <title>Evolution of zygomycete secretomes and the origins of terrestrial fungal ecologies.</title>
        <authorList>
            <person name="Chang Y."/>
            <person name="Wang Y."/>
            <person name="Mondo S."/>
            <person name="Ahrendt S."/>
            <person name="Andreopoulos W."/>
            <person name="Barry K."/>
            <person name="Beard J."/>
            <person name="Benny G.L."/>
            <person name="Blankenship S."/>
            <person name="Bonito G."/>
            <person name="Cuomo C."/>
            <person name="Desiro A."/>
            <person name="Gervers K.A."/>
            <person name="Hundley H."/>
            <person name="Kuo A."/>
            <person name="LaButti K."/>
            <person name="Lang B.F."/>
            <person name="Lipzen A."/>
            <person name="O'Donnell K."/>
            <person name="Pangilinan J."/>
            <person name="Reynolds N."/>
            <person name="Sandor L."/>
            <person name="Smith M.E."/>
            <person name="Tsang A."/>
            <person name="Grigoriev I.V."/>
            <person name="Stajich J.E."/>
            <person name="Spatafora J.W."/>
        </authorList>
    </citation>
    <scope>NUCLEOTIDE SEQUENCE</scope>
    <source>
        <strain evidence="3">RSA 2281</strain>
    </source>
</reference>
<evidence type="ECO:0000256" key="1">
    <source>
        <dbReference type="SAM" id="Coils"/>
    </source>
</evidence>
<feature type="region of interest" description="Disordered" evidence="2">
    <location>
        <begin position="132"/>
        <end position="172"/>
    </location>
</feature>
<protein>
    <submittedName>
        <fullName evidence="3">Uncharacterized protein</fullName>
    </submittedName>
</protein>
<gene>
    <name evidence="3" type="ORF">BDA99DRAFT_245217</name>
</gene>
<keyword evidence="4" id="KW-1185">Reference proteome</keyword>
<dbReference type="AlphaFoldDB" id="A0AAD5K946"/>
<organism evidence="3 4">
    <name type="scientific">Phascolomyces articulosus</name>
    <dbReference type="NCBI Taxonomy" id="60185"/>
    <lineage>
        <taxon>Eukaryota</taxon>
        <taxon>Fungi</taxon>
        <taxon>Fungi incertae sedis</taxon>
        <taxon>Mucoromycota</taxon>
        <taxon>Mucoromycotina</taxon>
        <taxon>Mucoromycetes</taxon>
        <taxon>Mucorales</taxon>
        <taxon>Lichtheimiaceae</taxon>
        <taxon>Phascolomyces</taxon>
    </lineage>
</organism>
<feature type="compositionally biased region" description="Basic and acidic residues" evidence="2">
    <location>
        <begin position="147"/>
        <end position="162"/>
    </location>
</feature>
<reference evidence="3" key="2">
    <citation type="submission" date="2023-02" db="EMBL/GenBank/DDBJ databases">
        <authorList>
            <consortium name="DOE Joint Genome Institute"/>
            <person name="Mondo S.J."/>
            <person name="Chang Y."/>
            <person name="Wang Y."/>
            <person name="Ahrendt S."/>
            <person name="Andreopoulos W."/>
            <person name="Barry K."/>
            <person name="Beard J."/>
            <person name="Benny G.L."/>
            <person name="Blankenship S."/>
            <person name="Bonito G."/>
            <person name="Cuomo C."/>
            <person name="Desiro A."/>
            <person name="Gervers K.A."/>
            <person name="Hundley H."/>
            <person name="Kuo A."/>
            <person name="LaButti K."/>
            <person name="Lang B.F."/>
            <person name="Lipzen A."/>
            <person name="O'Donnell K."/>
            <person name="Pangilinan J."/>
            <person name="Reynolds N."/>
            <person name="Sandor L."/>
            <person name="Smith M.W."/>
            <person name="Tsang A."/>
            <person name="Grigoriev I.V."/>
            <person name="Stajich J.E."/>
            <person name="Spatafora J.W."/>
        </authorList>
    </citation>
    <scope>NUCLEOTIDE SEQUENCE</scope>
    <source>
        <strain evidence="3">RSA 2281</strain>
    </source>
</reference>
<evidence type="ECO:0000313" key="4">
    <source>
        <dbReference type="Proteomes" id="UP001209540"/>
    </source>
</evidence>
<evidence type="ECO:0000256" key="2">
    <source>
        <dbReference type="SAM" id="MobiDB-lite"/>
    </source>
</evidence>